<dbReference type="PANTHER" id="PTHR43249:SF1">
    <property type="entry name" value="D-GLUCOSIDE 3-DEHYDROGENASE"/>
    <property type="match status" value="1"/>
</dbReference>
<dbReference type="Gene3D" id="3.40.50.720">
    <property type="entry name" value="NAD(P)-binding Rossmann-like Domain"/>
    <property type="match status" value="1"/>
</dbReference>
<sequence length="346" mass="36759">MKPLRFGIVGCGGIAGLHARTFRDGLEKDGTAVLVAGAESDPGRRAAFGEKWGIPMHDSLESLLARDDIDAVAVTSPSGLHAQHAIQVVKSGRHALSEKPLDTNAERAAAAVAAAKEAGVVLSGIFQQRFNAGVQKVRRAVQAGAFGELVYVHCETPWYRAQSYYDSGAWRGTWDLDGGVLTNQGVHMVDRLLWLAGDWDEVLHAVCSLGKFRDIEAETLGVATVRLKNGAIATITGTTLAYDGMAQRVLICGTDGSAAFDGETLVKFKTREPFEEASAAVAEETGAENKAADPLALSSNQHEANYRDFIAAVREGKESLIKPEEGVRVVALLNAIYAKAGAGPYA</sequence>
<dbReference type="AlphaFoldDB" id="A0A7W9SUT3"/>
<dbReference type="Gene3D" id="3.30.360.10">
    <property type="entry name" value="Dihydrodipicolinate Reductase, domain 2"/>
    <property type="match status" value="1"/>
</dbReference>
<evidence type="ECO:0000313" key="4">
    <source>
        <dbReference type="Proteomes" id="UP000520814"/>
    </source>
</evidence>
<dbReference type="Pfam" id="PF22725">
    <property type="entry name" value="GFO_IDH_MocA_C3"/>
    <property type="match status" value="1"/>
</dbReference>
<dbReference type="InterPro" id="IPR055170">
    <property type="entry name" value="GFO_IDH_MocA-like_dom"/>
</dbReference>
<dbReference type="InterPro" id="IPR052515">
    <property type="entry name" value="Gfo/Idh/MocA_Oxidoreductase"/>
</dbReference>
<comment type="caution">
    <text evidence="3">The sequence shown here is derived from an EMBL/GenBank/DDBJ whole genome shotgun (WGS) entry which is preliminary data.</text>
</comment>
<name>A0A7W9SUT3_ARMRO</name>
<gene>
    <name evidence="3" type="ORF">HNQ39_005081</name>
</gene>
<proteinExistence type="predicted"/>
<organism evidence="3 4">
    <name type="scientific">Armatimonas rosea</name>
    <dbReference type="NCBI Taxonomy" id="685828"/>
    <lineage>
        <taxon>Bacteria</taxon>
        <taxon>Bacillati</taxon>
        <taxon>Armatimonadota</taxon>
        <taxon>Armatimonadia</taxon>
        <taxon>Armatimonadales</taxon>
        <taxon>Armatimonadaceae</taxon>
        <taxon>Armatimonas</taxon>
    </lineage>
</organism>
<evidence type="ECO:0000259" key="2">
    <source>
        <dbReference type="Pfam" id="PF22725"/>
    </source>
</evidence>
<dbReference type="InterPro" id="IPR000683">
    <property type="entry name" value="Gfo/Idh/MocA-like_OxRdtase_N"/>
</dbReference>
<dbReference type="Proteomes" id="UP000520814">
    <property type="component" value="Unassembled WGS sequence"/>
</dbReference>
<dbReference type="GO" id="GO:0000166">
    <property type="term" value="F:nucleotide binding"/>
    <property type="evidence" value="ECO:0007669"/>
    <property type="project" value="InterPro"/>
</dbReference>
<accession>A0A7W9SUT3</accession>
<keyword evidence="4" id="KW-1185">Reference proteome</keyword>
<evidence type="ECO:0000259" key="1">
    <source>
        <dbReference type="Pfam" id="PF01408"/>
    </source>
</evidence>
<feature type="domain" description="GFO/IDH/MocA-like oxidoreductase" evidence="2">
    <location>
        <begin position="134"/>
        <end position="258"/>
    </location>
</feature>
<dbReference type="Pfam" id="PF01408">
    <property type="entry name" value="GFO_IDH_MocA"/>
    <property type="match status" value="1"/>
</dbReference>
<dbReference type="EMBL" id="JACHGW010000006">
    <property type="protein sequence ID" value="MBB6053247.1"/>
    <property type="molecule type" value="Genomic_DNA"/>
</dbReference>
<reference evidence="3 4" key="1">
    <citation type="submission" date="2020-08" db="EMBL/GenBank/DDBJ databases">
        <title>Genomic Encyclopedia of Type Strains, Phase IV (KMG-IV): sequencing the most valuable type-strain genomes for metagenomic binning, comparative biology and taxonomic classification.</title>
        <authorList>
            <person name="Goeker M."/>
        </authorList>
    </citation>
    <scope>NUCLEOTIDE SEQUENCE [LARGE SCALE GENOMIC DNA]</scope>
    <source>
        <strain evidence="3 4">DSM 23562</strain>
    </source>
</reference>
<feature type="domain" description="Gfo/Idh/MocA-like oxidoreductase N-terminal" evidence="1">
    <location>
        <begin position="4"/>
        <end position="123"/>
    </location>
</feature>
<dbReference type="PANTHER" id="PTHR43249">
    <property type="entry name" value="UDP-N-ACETYL-2-AMINO-2-DEOXY-D-GLUCURONATE OXIDASE"/>
    <property type="match status" value="1"/>
</dbReference>
<dbReference type="SUPFAM" id="SSF55347">
    <property type="entry name" value="Glyceraldehyde-3-phosphate dehydrogenase-like, C-terminal domain"/>
    <property type="match status" value="1"/>
</dbReference>
<dbReference type="InterPro" id="IPR036291">
    <property type="entry name" value="NAD(P)-bd_dom_sf"/>
</dbReference>
<dbReference type="SUPFAM" id="SSF51735">
    <property type="entry name" value="NAD(P)-binding Rossmann-fold domains"/>
    <property type="match status" value="1"/>
</dbReference>
<evidence type="ECO:0000313" key="3">
    <source>
        <dbReference type="EMBL" id="MBB6053247.1"/>
    </source>
</evidence>
<protein>
    <submittedName>
        <fullName evidence="3">Putative dehydrogenase</fullName>
    </submittedName>
</protein>